<evidence type="ECO:0000313" key="1">
    <source>
        <dbReference type="EMBL" id="KAH6939709.1"/>
    </source>
</evidence>
<sequence length="187" mass="20736">MSTTMRRALRVRARSQPLCDTSDEPRGRQAARDVRRTPLHGHFHCNLKVRTLTVVLDLEKRPSESNTVGPVVTCRLPCARRCVVGDGGRRSGSASPTPRGRHRRRCGSSIQRRDARTSRRRRKHPSREREHADNPVFPTRGPTPTPVGFPLEPFAAPPIVFGRQPSHAPPTYCRAQSAHLGGGSYGA</sequence>
<comment type="caution">
    <text evidence="1">The sequence shown here is derived from an EMBL/GenBank/DDBJ whole genome shotgun (WGS) entry which is preliminary data.</text>
</comment>
<name>A0ACB7T140_HYAAI</name>
<protein>
    <submittedName>
        <fullName evidence="1">Uncharacterized protein</fullName>
    </submittedName>
</protein>
<keyword evidence="2" id="KW-1185">Reference proteome</keyword>
<organism evidence="1 2">
    <name type="scientific">Hyalomma asiaticum</name>
    <name type="common">Tick</name>
    <dbReference type="NCBI Taxonomy" id="266040"/>
    <lineage>
        <taxon>Eukaryota</taxon>
        <taxon>Metazoa</taxon>
        <taxon>Ecdysozoa</taxon>
        <taxon>Arthropoda</taxon>
        <taxon>Chelicerata</taxon>
        <taxon>Arachnida</taxon>
        <taxon>Acari</taxon>
        <taxon>Parasitiformes</taxon>
        <taxon>Ixodida</taxon>
        <taxon>Ixodoidea</taxon>
        <taxon>Ixodidae</taxon>
        <taxon>Hyalomminae</taxon>
        <taxon>Hyalomma</taxon>
    </lineage>
</organism>
<proteinExistence type="predicted"/>
<reference evidence="1" key="1">
    <citation type="submission" date="2020-05" db="EMBL/GenBank/DDBJ databases">
        <title>Large-scale comparative analyses of tick genomes elucidate their genetic diversity and vector capacities.</title>
        <authorList>
            <person name="Jia N."/>
            <person name="Wang J."/>
            <person name="Shi W."/>
            <person name="Du L."/>
            <person name="Sun Y."/>
            <person name="Zhan W."/>
            <person name="Jiang J."/>
            <person name="Wang Q."/>
            <person name="Zhang B."/>
            <person name="Ji P."/>
            <person name="Sakyi L.B."/>
            <person name="Cui X."/>
            <person name="Yuan T."/>
            <person name="Jiang B."/>
            <person name="Yang W."/>
            <person name="Lam T.T.-Y."/>
            <person name="Chang Q."/>
            <person name="Ding S."/>
            <person name="Wang X."/>
            <person name="Zhu J."/>
            <person name="Ruan X."/>
            <person name="Zhao L."/>
            <person name="Wei J."/>
            <person name="Que T."/>
            <person name="Du C."/>
            <person name="Cheng J."/>
            <person name="Dai P."/>
            <person name="Han X."/>
            <person name="Huang E."/>
            <person name="Gao Y."/>
            <person name="Liu J."/>
            <person name="Shao H."/>
            <person name="Ye R."/>
            <person name="Li L."/>
            <person name="Wei W."/>
            <person name="Wang X."/>
            <person name="Wang C."/>
            <person name="Yang T."/>
            <person name="Huo Q."/>
            <person name="Li W."/>
            <person name="Guo W."/>
            <person name="Chen H."/>
            <person name="Zhou L."/>
            <person name="Ni X."/>
            <person name="Tian J."/>
            <person name="Zhou Y."/>
            <person name="Sheng Y."/>
            <person name="Liu T."/>
            <person name="Pan Y."/>
            <person name="Xia L."/>
            <person name="Li J."/>
            <person name="Zhao F."/>
            <person name="Cao W."/>
        </authorList>
    </citation>
    <scope>NUCLEOTIDE SEQUENCE</scope>
    <source>
        <strain evidence="1">Hyas-2018</strain>
    </source>
</reference>
<dbReference type="EMBL" id="CM023482">
    <property type="protein sequence ID" value="KAH6939709.1"/>
    <property type="molecule type" value="Genomic_DNA"/>
</dbReference>
<accession>A0ACB7T140</accession>
<evidence type="ECO:0000313" key="2">
    <source>
        <dbReference type="Proteomes" id="UP000821845"/>
    </source>
</evidence>
<gene>
    <name evidence="1" type="ORF">HPB50_020945</name>
</gene>
<dbReference type="Proteomes" id="UP000821845">
    <property type="component" value="Chromosome 2"/>
</dbReference>